<feature type="compositionally biased region" description="Basic and acidic residues" evidence="1">
    <location>
        <begin position="325"/>
        <end position="342"/>
    </location>
</feature>
<dbReference type="OrthoDB" id="4366798at2759"/>
<protein>
    <submittedName>
        <fullName evidence="2">Uncharacterized protein</fullName>
    </submittedName>
</protein>
<accession>A0A8H4VFE7</accession>
<organism evidence="2 3">
    <name type="scientific">Ophiocordyceps camponoti-floridani</name>
    <dbReference type="NCBI Taxonomy" id="2030778"/>
    <lineage>
        <taxon>Eukaryota</taxon>
        <taxon>Fungi</taxon>
        <taxon>Dikarya</taxon>
        <taxon>Ascomycota</taxon>
        <taxon>Pezizomycotina</taxon>
        <taxon>Sordariomycetes</taxon>
        <taxon>Hypocreomycetidae</taxon>
        <taxon>Hypocreales</taxon>
        <taxon>Ophiocordycipitaceae</taxon>
        <taxon>Ophiocordyceps</taxon>
    </lineage>
</organism>
<feature type="region of interest" description="Disordered" evidence="1">
    <location>
        <begin position="312"/>
        <end position="365"/>
    </location>
</feature>
<dbReference type="AlphaFoldDB" id="A0A8H4VFE7"/>
<feature type="region of interest" description="Disordered" evidence="1">
    <location>
        <begin position="169"/>
        <end position="194"/>
    </location>
</feature>
<feature type="compositionally biased region" description="Low complexity" evidence="1">
    <location>
        <begin position="175"/>
        <end position="184"/>
    </location>
</feature>
<dbReference type="Proteomes" id="UP000562929">
    <property type="component" value="Unassembled WGS sequence"/>
</dbReference>
<keyword evidence="3" id="KW-1185">Reference proteome</keyword>
<sequence length="365" mass="40709">MDGPECWSWPAWKFGMRQNDLAALQKRYNSITIPLQDPVAFHHDVCEISHEADTPDQFHRLMETRRQQRVDELNQSLEAVACEIVGNPKLMADDQWQYALQLFRTRSYDSIVRYFGTYLPNSHCDCSSTSGSSVSDADSVHTLSTKASTSDHLHSSLFLHDEFPPHDDACPDGISDAMSSSSVSSDDDSRGFLSIPPSRSSFSGSEYAHAFMSSHFDQRGEDEACQEGDDDVGDADCGLAEAQSAHDEEFCLPSQSCSYPLSQDDFNDDDGDFLFAQIAQDHADSCDTMTSVDTTPTPHDSAACCYLDYKRRASRRSPSPRTSCHRADSPVREVPRSPEEALSRVQKSTPEALRKRPKGRRRAEV</sequence>
<evidence type="ECO:0000313" key="3">
    <source>
        <dbReference type="Proteomes" id="UP000562929"/>
    </source>
</evidence>
<reference evidence="2 3" key="1">
    <citation type="journal article" date="2020" name="G3 (Bethesda)">
        <title>Genetic Underpinnings of Host Manipulation by Ophiocordyceps as Revealed by Comparative Transcriptomics.</title>
        <authorList>
            <person name="Will I."/>
            <person name="Das B."/>
            <person name="Trinh T."/>
            <person name="Brachmann A."/>
            <person name="Ohm R.A."/>
            <person name="de Bekker C."/>
        </authorList>
    </citation>
    <scope>NUCLEOTIDE SEQUENCE [LARGE SCALE GENOMIC DNA]</scope>
    <source>
        <strain evidence="2 3">EC05</strain>
    </source>
</reference>
<feature type="compositionally biased region" description="Basic residues" evidence="1">
    <location>
        <begin position="355"/>
        <end position="365"/>
    </location>
</feature>
<proteinExistence type="predicted"/>
<name>A0A8H4VFE7_9HYPO</name>
<evidence type="ECO:0000313" key="2">
    <source>
        <dbReference type="EMBL" id="KAF4592137.1"/>
    </source>
</evidence>
<gene>
    <name evidence="2" type="ORF">GQ602_002436</name>
</gene>
<comment type="caution">
    <text evidence="2">The sequence shown here is derived from an EMBL/GenBank/DDBJ whole genome shotgun (WGS) entry which is preliminary data.</text>
</comment>
<dbReference type="EMBL" id="JAACLJ010000002">
    <property type="protein sequence ID" value="KAF4592137.1"/>
    <property type="molecule type" value="Genomic_DNA"/>
</dbReference>
<evidence type="ECO:0000256" key="1">
    <source>
        <dbReference type="SAM" id="MobiDB-lite"/>
    </source>
</evidence>